<dbReference type="RefSeq" id="WP_084233507.1">
    <property type="nucleotide sequence ID" value="NZ_FWXW01000001.1"/>
</dbReference>
<evidence type="ECO:0000313" key="1">
    <source>
        <dbReference type="EMBL" id="SMC42867.1"/>
    </source>
</evidence>
<name>A0A1W1Z304_9FIRM</name>
<reference evidence="1 2" key="1">
    <citation type="submission" date="2017-04" db="EMBL/GenBank/DDBJ databases">
        <authorList>
            <person name="Afonso C.L."/>
            <person name="Miller P.J."/>
            <person name="Scott M.A."/>
            <person name="Spackman E."/>
            <person name="Goraichik I."/>
            <person name="Dimitrov K.M."/>
            <person name="Suarez D.L."/>
            <person name="Swayne D.E."/>
        </authorList>
    </citation>
    <scope>NUCLEOTIDE SEQUENCE [LARGE SCALE GENOMIC DNA]</scope>
    <source>
        <strain evidence="1 2">DSM 12816</strain>
    </source>
</reference>
<protein>
    <submittedName>
        <fullName evidence="1">Uncharacterized protein</fullName>
    </submittedName>
</protein>
<keyword evidence="2" id="KW-1185">Reference proteome</keyword>
<evidence type="ECO:0000313" key="2">
    <source>
        <dbReference type="Proteomes" id="UP000192790"/>
    </source>
</evidence>
<dbReference type="EMBL" id="FWXW01000001">
    <property type="protein sequence ID" value="SMC42867.1"/>
    <property type="molecule type" value="Genomic_DNA"/>
</dbReference>
<gene>
    <name evidence="1" type="ORF">SAMN02745168_0911</name>
</gene>
<dbReference type="Proteomes" id="UP000192790">
    <property type="component" value="Unassembled WGS sequence"/>
</dbReference>
<proteinExistence type="predicted"/>
<dbReference type="AlphaFoldDB" id="A0A1W1Z304"/>
<accession>A0A1W1Z304</accession>
<dbReference type="OrthoDB" id="1856882at2"/>
<organism evidence="1 2">
    <name type="scientific">Papillibacter cinnamivorans DSM 12816</name>
    <dbReference type="NCBI Taxonomy" id="1122930"/>
    <lineage>
        <taxon>Bacteria</taxon>
        <taxon>Bacillati</taxon>
        <taxon>Bacillota</taxon>
        <taxon>Clostridia</taxon>
        <taxon>Eubacteriales</taxon>
        <taxon>Oscillospiraceae</taxon>
        <taxon>Papillibacter</taxon>
    </lineage>
</organism>
<sequence length="68" mass="8078">MQIVVHRPEKPEEMRELQARAAAVYARLVFLYLERLPCPLEQKLLLLDRLEYALKEKKQNQTEPADED</sequence>